<reference evidence="12" key="1">
    <citation type="journal article" date="2023" name="G3 (Bethesda)">
        <title>A reference genome for the long-term kleptoplast-retaining sea slug Elysia crispata morphotype clarki.</title>
        <authorList>
            <person name="Eastman K.E."/>
            <person name="Pendleton A.L."/>
            <person name="Shaikh M.A."/>
            <person name="Suttiyut T."/>
            <person name="Ogas R."/>
            <person name="Tomko P."/>
            <person name="Gavelis G."/>
            <person name="Widhalm J.R."/>
            <person name="Wisecaver J.H."/>
        </authorList>
    </citation>
    <scope>NUCLEOTIDE SEQUENCE</scope>
    <source>
        <strain evidence="12">ECLA1</strain>
    </source>
</reference>
<keyword evidence="2" id="KW-1003">Cell membrane</keyword>
<dbReference type="CDD" id="cd00637">
    <property type="entry name" value="7tm_classA_rhodopsin-like"/>
    <property type="match status" value="1"/>
</dbReference>
<keyword evidence="5 9" id="KW-0297">G-protein coupled receptor</keyword>
<evidence type="ECO:0000256" key="1">
    <source>
        <dbReference type="ARBA" id="ARBA00004651"/>
    </source>
</evidence>
<dbReference type="GO" id="GO:0004930">
    <property type="term" value="F:G protein-coupled receptor activity"/>
    <property type="evidence" value="ECO:0007669"/>
    <property type="project" value="UniProtKB-KW"/>
</dbReference>
<keyword evidence="4 10" id="KW-1133">Transmembrane helix</keyword>
<evidence type="ECO:0000256" key="4">
    <source>
        <dbReference type="ARBA" id="ARBA00022989"/>
    </source>
</evidence>
<name>A0AAE0ZW30_9GAST</name>
<feature type="transmembrane region" description="Helical" evidence="10">
    <location>
        <begin position="178"/>
        <end position="202"/>
    </location>
</feature>
<dbReference type="GO" id="GO:0005886">
    <property type="term" value="C:plasma membrane"/>
    <property type="evidence" value="ECO:0007669"/>
    <property type="project" value="UniProtKB-SubCell"/>
</dbReference>
<comment type="similarity">
    <text evidence="9">Belongs to the G-protein coupled receptor 1 family.</text>
</comment>
<feature type="transmembrane region" description="Helical" evidence="10">
    <location>
        <begin position="90"/>
        <end position="112"/>
    </location>
</feature>
<keyword evidence="13" id="KW-1185">Reference proteome</keyword>
<feature type="domain" description="G-protein coupled receptors family 1 profile" evidence="11">
    <location>
        <begin position="70"/>
        <end position="500"/>
    </location>
</feature>
<organism evidence="12 13">
    <name type="scientific">Elysia crispata</name>
    <name type="common">lettuce slug</name>
    <dbReference type="NCBI Taxonomy" id="231223"/>
    <lineage>
        <taxon>Eukaryota</taxon>
        <taxon>Metazoa</taxon>
        <taxon>Spiralia</taxon>
        <taxon>Lophotrochozoa</taxon>
        <taxon>Mollusca</taxon>
        <taxon>Gastropoda</taxon>
        <taxon>Heterobranchia</taxon>
        <taxon>Euthyneura</taxon>
        <taxon>Panpulmonata</taxon>
        <taxon>Sacoglossa</taxon>
        <taxon>Placobranchoidea</taxon>
        <taxon>Plakobranchidae</taxon>
        <taxon>Elysia</taxon>
    </lineage>
</organism>
<evidence type="ECO:0000256" key="5">
    <source>
        <dbReference type="ARBA" id="ARBA00023040"/>
    </source>
</evidence>
<dbReference type="Proteomes" id="UP001283361">
    <property type="component" value="Unassembled WGS sequence"/>
</dbReference>
<keyword evidence="8 9" id="KW-0807">Transducer</keyword>
<keyword evidence="3 9" id="KW-0812">Transmembrane</keyword>
<dbReference type="InterPro" id="IPR000276">
    <property type="entry name" value="GPCR_Rhodpsn"/>
</dbReference>
<comment type="subcellular location">
    <subcellularLocation>
        <location evidence="1">Cell membrane</location>
        <topology evidence="1">Multi-pass membrane protein</topology>
    </subcellularLocation>
</comment>
<gene>
    <name evidence="12" type="ORF">RRG08_023822</name>
</gene>
<dbReference type="PROSITE" id="PS50262">
    <property type="entry name" value="G_PROTEIN_RECEP_F1_2"/>
    <property type="match status" value="1"/>
</dbReference>
<evidence type="ECO:0000313" key="13">
    <source>
        <dbReference type="Proteomes" id="UP001283361"/>
    </source>
</evidence>
<dbReference type="PRINTS" id="PR00237">
    <property type="entry name" value="GPCRRHODOPSN"/>
</dbReference>
<dbReference type="PANTHER" id="PTHR24248:SF192">
    <property type="entry name" value="G-PROTEIN COUPLED RECEPTORS FAMILY 1 PROFILE DOMAIN-CONTAINING PROTEIN"/>
    <property type="match status" value="1"/>
</dbReference>
<evidence type="ECO:0000256" key="7">
    <source>
        <dbReference type="ARBA" id="ARBA00023170"/>
    </source>
</evidence>
<dbReference type="SUPFAM" id="SSF81321">
    <property type="entry name" value="Family A G protein-coupled receptor-like"/>
    <property type="match status" value="1"/>
</dbReference>
<accession>A0AAE0ZW30</accession>
<keyword evidence="7 9" id="KW-0675">Receptor</keyword>
<evidence type="ECO:0000256" key="3">
    <source>
        <dbReference type="ARBA" id="ARBA00022692"/>
    </source>
</evidence>
<evidence type="ECO:0000313" key="12">
    <source>
        <dbReference type="EMBL" id="KAK3776470.1"/>
    </source>
</evidence>
<feature type="transmembrane region" description="Helical" evidence="10">
    <location>
        <begin position="479"/>
        <end position="503"/>
    </location>
</feature>
<dbReference type="Gene3D" id="1.20.1070.10">
    <property type="entry name" value="Rhodopsin 7-helix transmembrane proteins"/>
    <property type="match status" value="2"/>
</dbReference>
<evidence type="ECO:0000256" key="6">
    <source>
        <dbReference type="ARBA" id="ARBA00023136"/>
    </source>
</evidence>
<sequence length="529" mass="59393">MPPSGDLLPRDDTVNNSTSIINYNDSFILIESGLTTIFPKVRGACTVEHYHSVGKVNYFVACFGVALICENILLITIIARTRSLHTNTNILVASLAVTDVLMGFQCFMYGMTGLNVGFRFWLAKGKLDILHIYDSVMLGVNCSLVAVSLLHVSLLAVDRYLYISWPFRYTRQVTRNRVLAVAAGIWTLGLTYMFLPLALFQASQYRQTCILVDVPEGYGCEPLAVGYAASLAVVFYCTAKMIKLAREHRVGRNKKFGENWILKRRSGKKLDENVFSIAYEFSQASPKLSIPINPDGDDMSNKKIGAYTNITASPIFDAGVKEVLNETLLPHDEDSKNNKSYIFSAKMENGSDNDFKSVEATIISNNEIAVKDLISSSGANCKYLLTTKNKDKRKIIIASGAPGQERVRLSSNADIKPVFRLRNSNNKNEEKYRLLRKTNLKILKFVLIVLGTFLVCTFPAIAILSVIKIMKVSLFSNKYFVIDVMHFLITSNSGMNFLTITYMNKEFRKGLVKIFPFCDFNCCMKKMRM</sequence>
<keyword evidence="6 10" id="KW-0472">Membrane</keyword>
<feature type="transmembrane region" description="Helical" evidence="10">
    <location>
        <begin position="132"/>
        <end position="157"/>
    </location>
</feature>
<evidence type="ECO:0000256" key="2">
    <source>
        <dbReference type="ARBA" id="ARBA00022475"/>
    </source>
</evidence>
<dbReference type="AlphaFoldDB" id="A0AAE0ZW30"/>
<evidence type="ECO:0000256" key="10">
    <source>
        <dbReference type="SAM" id="Phobius"/>
    </source>
</evidence>
<evidence type="ECO:0000256" key="9">
    <source>
        <dbReference type="RuleBase" id="RU000688"/>
    </source>
</evidence>
<evidence type="ECO:0000259" key="11">
    <source>
        <dbReference type="PROSITE" id="PS50262"/>
    </source>
</evidence>
<dbReference type="PROSITE" id="PS00237">
    <property type="entry name" value="G_PROTEIN_RECEP_F1_1"/>
    <property type="match status" value="1"/>
</dbReference>
<feature type="transmembrane region" description="Helical" evidence="10">
    <location>
        <begin position="58"/>
        <end position="78"/>
    </location>
</feature>
<comment type="caution">
    <text evidence="12">The sequence shown here is derived from an EMBL/GenBank/DDBJ whole genome shotgun (WGS) entry which is preliminary data.</text>
</comment>
<evidence type="ECO:0000256" key="8">
    <source>
        <dbReference type="ARBA" id="ARBA00023224"/>
    </source>
</evidence>
<feature type="transmembrane region" description="Helical" evidence="10">
    <location>
        <begin position="222"/>
        <end position="239"/>
    </location>
</feature>
<feature type="transmembrane region" description="Helical" evidence="10">
    <location>
        <begin position="442"/>
        <end position="467"/>
    </location>
</feature>
<dbReference type="PANTHER" id="PTHR24248">
    <property type="entry name" value="ADRENERGIC RECEPTOR-RELATED G-PROTEIN COUPLED RECEPTOR"/>
    <property type="match status" value="1"/>
</dbReference>
<dbReference type="Pfam" id="PF00001">
    <property type="entry name" value="7tm_1"/>
    <property type="match status" value="1"/>
</dbReference>
<dbReference type="InterPro" id="IPR017452">
    <property type="entry name" value="GPCR_Rhodpsn_7TM"/>
</dbReference>
<dbReference type="EMBL" id="JAWDGP010003216">
    <property type="protein sequence ID" value="KAK3776470.1"/>
    <property type="molecule type" value="Genomic_DNA"/>
</dbReference>
<protein>
    <recommendedName>
        <fullName evidence="11">G-protein coupled receptors family 1 profile domain-containing protein</fullName>
    </recommendedName>
</protein>
<proteinExistence type="inferred from homology"/>